<keyword evidence="3" id="KW-0479">Metal-binding</keyword>
<comment type="similarity">
    <text evidence="3">In the C-terminal section; belongs to the PPC synthetase family.</text>
</comment>
<feature type="domain" description="Flavoprotein" evidence="4">
    <location>
        <begin position="25"/>
        <end position="170"/>
    </location>
</feature>
<keyword evidence="2 3" id="KW-0456">Lyase</keyword>
<evidence type="ECO:0000256" key="1">
    <source>
        <dbReference type="ARBA" id="ARBA00022793"/>
    </source>
</evidence>
<dbReference type="UniPathway" id="UPA00241"/>
<proteinExistence type="inferred from homology"/>
<comment type="function">
    <text evidence="3">Catalyzes two sequential steps in the biosynthesis of coenzyme A. In the first step cysteine is conjugated to 4'-phosphopantothenate to form 4-phosphopantothenoylcysteine. In the second step the latter compound is decarboxylated to form 4'-phosphopantotheine.</text>
</comment>
<dbReference type="STRING" id="644295.Metev_0806"/>
<dbReference type="Gene3D" id="3.40.50.10300">
    <property type="entry name" value="CoaB-like"/>
    <property type="match status" value="1"/>
</dbReference>
<dbReference type="SUPFAM" id="SSF102645">
    <property type="entry name" value="CoaB-like"/>
    <property type="match status" value="1"/>
</dbReference>
<dbReference type="NCBIfam" id="TIGR00521">
    <property type="entry name" value="coaBC_dfp"/>
    <property type="match status" value="1"/>
</dbReference>
<gene>
    <name evidence="3" type="primary">coaBC</name>
    <name evidence="6" type="ordered locus">Metev_0806</name>
</gene>
<dbReference type="GO" id="GO:0004632">
    <property type="term" value="F:phosphopantothenate--cysteine ligase activity"/>
    <property type="evidence" value="ECO:0007669"/>
    <property type="project" value="UniProtKB-UniRule"/>
</dbReference>
<feature type="binding site" evidence="3">
    <location>
        <position position="334"/>
    </location>
    <ligand>
        <name>CTP</name>
        <dbReference type="ChEBI" id="CHEBI:37563"/>
    </ligand>
</feature>
<keyword evidence="1 3" id="KW-0210">Decarboxylase</keyword>
<comment type="cofactor">
    <cofactor evidence="3">
        <name>Mg(2+)</name>
        <dbReference type="ChEBI" id="CHEBI:18420"/>
    </cofactor>
</comment>
<comment type="pathway">
    <text evidence="3">Cofactor biosynthesis; coenzyme A biosynthesis.</text>
</comment>
<dbReference type="Pfam" id="PF04127">
    <property type="entry name" value="DFP"/>
    <property type="match status" value="1"/>
</dbReference>
<comment type="catalytic activity">
    <reaction evidence="3">
        <text>N-[(R)-4-phosphopantothenoyl]-L-cysteine + H(+) = (R)-4'-phosphopantetheine + CO2</text>
        <dbReference type="Rhea" id="RHEA:16793"/>
        <dbReference type="ChEBI" id="CHEBI:15378"/>
        <dbReference type="ChEBI" id="CHEBI:16526"/>
        <dbReference type="ChEBI" id="CHEBI:59458"/>
        <dbReference type="ChEBI" id="CHEBI:61723"/>
        <dbReference type="EC" id="4.1.1.36"/>
    </reaction>
</comment>
<dbReference type="EMBL" id="CP002069">
    <property type="protein sequence ID" value="ADI73706.1"/>
    <property type="molecule type" value="Genomic_DNA"/>
</dbReference>
<dbReference type="AlphaFoldDB" id="D7E8N5"/>
<keyword evidence="3" id="KW-0288">FMN</keyword>
<dbReference type="GO" id="GO:0010181">
    <property type="term" value="F:FMN binding"/>
    <property type="evidence" value="ECO:0007669"/>
    <property type="project" value="UniProtKB-UniRule"/>
</dbReference>
<feature type="binding site" evidence="3">
    <location>
        <position position="291"/>
    </location>
    <ligand>
        <name>CTP</name>
        <dbReference type="ChEBI" id="CHEBI:37563"/>
    </ligand>
</feature>
<feature type="binding site" evidence="3">
    <location>
        <position position="300"/>
    </location>
    <ligand>
        <name>CTP</name>
        <dbReference type="ChEBI" id="CHEBI:37563"/>
    </ligand>
</feature>
<dbReference type="GO" id="GO:0015937">
    <property type="term" value="P:coenzyme A biosynthetic process"/>
    <property type="evidence" value="ECO:0007669"/>
    <property type="project" value="UniProtKB-UniRule"/>
</dbReference>
<dbReference type="Proteomes" id="UP000000391">
    <property type="component" value="Chromosome"/>
</dbReference>
<dbReference type="PANTHER" id="PTHR14359">
    <property type="entry name" value="HOMO-OLIGOMERIC FLAVIN CONTAINING CYS DECARBOXYLASE FAMILY"/>
    <property type="match status" value="1"/>
</dbReference>
<dbReference type="InterPro" id="IPR007085">
    <property type="entry name" value="DNA/pantothenate-metab_flavo_C"/>
</dbReference>
<organism evidence="6 7">
    <name type="scientific">Methanohalobium evestigatum (strain ATCC BAA-1072 / DSM 3721 / NBRC 107634 / OCM 161 / Z-7303)</name>
    <dbReference type="NCBI Taxonomy" id="644295"/>
    <lineage>
        <taxon>Archaea</taxon>
        <taxon>Methanobacteriati</taxon>
        <taxon>Methanobacteriota</taxon>
        <taxon>Stenosarchaea group</taxon>
        <taxon>Methanomicrobia</taxon>
        <taxon>Methanosarcinales</taxon>
        <taxon>Methanosarcinaceae</taxon>
        <taxon>Methanohalobium</taxon>
    </lineage>
</organism>
<comment type="catalytic activity">
    <reaction evidence="3">
        <text>(R)-4'-phosphopantothenate + L-cysteine + CTP = N-[(R)-4-phosphopantothenoyl]-L-cysteine + CMP + diphosphate + H(+)</text>
        <dbReference type="Rhea" id="RHEA:19397"/>
        <dbReference type="ChEBI" id="CHEBI:10986"/>
        <dbReference type="ChEBI" id="CHEBI:15378"/>
        <dbReference type="ChEBI" id="CHEBI:33019"/>
        <dbReference type="ChEBI" id="CHEBI:35235"/>
        <dbReference type="ChEBI" id="CHEBI:37563"/>
        <dbReference type="ChEBI" id="CHEBI:59458"/>
        <dbReference type="ChEBI" id="CHEBI:60377"/>
        <dbReference type="EC" id="6.3.2.5"/>
    </reaction>
</comment>
<evidence type="ECO:0000256" key="2">
    <source>
        <dbReference type="ARBA" id="ARBA00023239"/>
    </source>
</evidence>
<dbReference type="Gene3D" id="3.40.50.1950">
    <property type="entry name" value="Flavin prenyltransferase-like"/>
    <property type="match status" value="1"/>
</dbReference>
<dbReference type="OrthoDB" id="10536at2157"/>
<dbReference type="SUPFAM" id="SSF52507">
    <property type="entry name" value="Homo-oligomeric flavin-containing Cys decarboxylases, HFCD"/>
    <property type="match status" value="1"/>
</dbReference>
<sequence>MKNTAHQIHPTKWIKNQKSESLAGKTIVLGVTGSIAAVRVVDVARDLIRNGADVYAVTTEASEWIINPCALNYATGNNVITELTGDVEHVKFCGLNGCADLLVIVPATANTIGKIAGGIDDTPVTTFATTALGSNMPIIIVPAMHESMYNHPGVVENIDKLKSWGVSFVGPYFEEGVAKIAPNDTVVLNVERAARDGDLTGKRVLITGGATAESIDPIRILTNRSSGKTGMELALEAYRRGAYVTIVHRNYLDVQGINEIYVESADQMIDSVMDELENGYDAFISSAAISDYTLDYSSHKIKSGNDQLSLVLRPTRKLLNEVRKAYSELVITGFKVETGITEDELISRSQKLQQEHGLDLIVANNVGYKGMGDDTNEVYIIDSDSGKPVHVSGSKRVIASKVFDNLAEKLK</sequence>
<dbReference type="RefSeq" id="WP_013194274.1">
    <property type="nucleotide sequence ID" value="NC_014253.1"/>
</dbReference>
<keyword evidence="3" id="KW-0460">Magnesium</keyword>
<dbReference type="HOGENOM" id="CLU_033319_0_3_2"/>
<reference evidence="6 7" key="1">
    <citation type="submission" date="2010-06" db="EMBL/GenBank/DDBJ databases">
        <title>Complete sequence chromosome of Methanohalobium evestigatum Z-7303.</title>
        <authorList>
            <consortium name="US DOE Joint Genome Institute"/>
            <person name="Lucas S."/>
            <person name="Copeland A."/>
            <person name="Lapidus A."/>
            <person name="Cheng J.-F."/>
            <person name="Bruce D."/>
            <person name="Goodwin L."/>
            <person name="Pitluck S."/>
            <person name="Saunders E."/>
            <person name="Detter J.C."/>
            <person name="Han C."/>
            <person name="Tapia R."/>
            <person name="Land M."/>
            <person name="Hauser L."/>
            <person name="Kyrpides N."/>
            <person name="Mikhailova N."/>
            <person name="Sieprawska-Lupa M."/>
            <person name="Whitman W.B."/>
            <person name="Anderson I."/>
            <person name="Woyke T."/>
        </authorList>
    </citation>
    <scope>NUCLEOTIDE SEQUENCE [LARGE SCALE GENOMIC DNA]</scope>
    <source>
        <strain evidence="7">ATCC BAA-1072 / DSM 3721 / NBRC 107634 / OCM 161 / Z-7303</strain>
    </source>
</reference>
<evidence type="ECO:0000313" key="7">
    <source>
        <dbReference type="Proteomes" id="UP000000391"/>
    </source>
</evidence>
<keyword evidence="3 6" id="KW-0436">Ligase</keyword>
<comment type="cofactor">
    <cofactor evidence="3">
        <name>FMN</name>
        <dbReference type="ChEBI" id="CHEBI:58210"/>
    </cofactor>
    <text evidence="3">Binds 1 FMN per subunit.</text>
</comment>
<dbReference type="KEGG" id="mev:Metev_0806"/>
<keyword evidence="3" id="KW-0285">Flavoprotein</keyword>
<accession>D7E8N5</accession>
<keyword evidence="3" id="KW-0511">Multifunctional enzyme</keyword>
<dbReference type="HAMAP" id="MF_02225">
    <property type="entry name" value="CoaBC"/>
    <property type="match status" value="1"/>
</dbReference>
<dbReference type="Pfam" id="PF02441">
    <property type="entry name" value="Flavoprotein"/>
    <property type="match status" value="1"/>
</dbReference>
<comment type="caution">
    <text evidence="3">Lacks conserved residue(s) required for the propagation of feature annotation.</text>
</comment>
<dbReference type="GO" id="GO:0046872">
    <property type="term" value="F:metal ion binding"/>
    <property type="evidence" value="ECO:0007669"/>
    <property type="project" value="UniProtKB-KW"/>
</dbReference>
<feature type="region of interest" description="Phosphopantothenoylcysteine decarboxylase" evidence="3">
    <location>
        <begin position="1"/>
        <end position="203"/>
    </location>
</feature>
<dbReference type="InterPro" id="IPR005252">
    <property type="entry name" value="CoaBC"/>
</dbReference>
<feature type="domain" description="DNA/pantothenate metabolism flavoprotein C-terminal" evidence="5">
    <location>
        <begin position="199"/>
        <end position="408"/>
    </location>
</feature>
<feature type="region of interest" description="Phosphopantothenate--cysteine ligase" evidence="3">
    <location>
        <begin position="204"/>
        <end position="411"/>
    </location>
</feature>
<name>D7E8N5_METEZ</name>
<dbReference type="GeneID" id="9346432"/>
<comment type="similarity">
    <text evidence="3">In the N-terminal section; belongs to the HFCD (homo-oligomeric flavin containing Cys decarboxylase) superfamily.</text>
</comment>
<evidence type="ECO:0000256" key="3">
    <source>
        <dbReference type="HAMAP-Rule" id="MF_02225"/>
    </source>
</evidence>
<dbReference type="PANTHER" id="PTHR14359:SF6">
    <property type="entry name" value="PHOSPHOPANTOTHENOYLCYSTEINE DECARBOXYLASE"/>
    <property type="match status" value="1"/>
</dbReference>
<dbReference type="EC" id="4.1.1.36" evidence="3"/>
<dbReference type="GO" id="GO:0071513">
    <property type="term" value="C:phosphopantothenoylcysteine decarboxylase complex"/>
    <property type="evidence" value="ECO:0007669"/>
    <property type="project" value="TreeGrafter"/>
</dbReference>
<dbReference type="GO" id="GO:0004633">
    <property type="term" value="F:phosphopantothenoylcysteine decarboxylase activity"/>
    <property type="evidence" value="ECO:0007669"/>
    <property type="project" value="UniProtKB-UniRule"/>
</dbReference>
<dbReference type="InterPro" id="IPR036551">
    <property type="entry name" value="Flavin_trans-like"/>
</dbReference>
<keyword evidence="7" id="KW-1185">Reference proteome</keyword>
<dbReference type="EC" id="6.3.2.5" evidence="3"/>
<evidence type="ECO:0000313" key="6">
    <source>
        <dbReference type="EMBL" id="ADI73706.1"/>
    </source>
</evidence>
<evidence type="ECO:0000259" key="5">
    <source>
        <dbReference type="Pfam" id="PF04127"/>
    </source>
</evidence>
<evidence type="ECO:0000259" key="4">
    <source>
        <dbReference type="Pfam" id="PF02441"/>
    </source>
</evidence>
<dbReference type="InterPro" id="IPR003382">
    <property type="entry name" value="Flavoprotein"/>
</dbReference>
<dbReference type="InterPro" id="IPR035929">
    <property type="entry name" value="CoaB-like_sf"/>
</dbReference>
<protein>
    <recommendedName>
        <fullName evidence="3">Coenzyme A biosynthesis bifunctional protein CoaBC</fullName>
    </recommendedName>
    <alternativeName>
        <fullName evidence="3">DNA/pantothenate metabolism flavoprotein</fullName>
    </alternativeName>
    <alternativeName>
        <fullName evidence="3">Phosphopantothenoylcysteine synthetase/decarboxylase</fullName>
        <shortName evidence="3">PPCS-PPCDC</shortName>
    </alternativeName>
    <domain>
        <recommendedName>
            <fullName evidence="3">Phosphopantothenoylcysteine decarboxylase</fullName>
            <shortName evidence="3">PPC decarboxylase</shortName>
            <shortName evidence="3">PPC-DC</shortName>
            <ecNumber evidence="3">4.1.1.36</ecNumber>
        </recommendedName>
        <alternativeName>
            <fullName evidence="3">CoaC</fullName>
        </alternativeName>
    </domain>
    <domain>
        <recommendedName>
            <fullName evidence="3">Phosphopantothenate--cysteine ligase</fullName>
            <ecNumber evidence="3">6.3.2.5</ecNumber>
        </recommendedName>
        <alternativeName>
            <fullName evidence="3">CoaB</fullName>
        </alternativeName>
        <alternativeName>
            <fullName evidence="3">Phosphopantothenoylcysteine synthetase</fullName>
            <shortName evidence="3">PPC synthetase</shortName>
            <shortName evidence="3">PPC-S</shortName>
        </alternativeName>
    </domain>
</protein>
<dbReference type="GO" id="GO:0015941">
    <property type="term" value="P:pantothenate catabolic process"/>
    <property type="evidence" value="ECO:0007669"/>
    <property type="project" value="InterPro"/>
</dbReference>